<feature type="transmembrane region" description="Helical" evidence="1">
    <location>
        <begin position="119"/>
        <end position="141"/>
    </location>
</feature>
<feature type="transmembrane region" description="Helical" evidence="1">
    <location>
        <begin position="55"/>
        <end position="76"/>
    </location>
</feature>
<feature type="transmembrane region" description="Helical" evidence="1">
    <location>
        <begin position="230"/>
        <end position="252"/>
    </location>
</feature>
<organism evidence="2 3">
    <name type="scientific">Laccaria amethystina LaAM-08-1</name>
    <dbReference type="NCBI Taxonomy" id="1095629"/>
    <lineage>
        <taxon>Eukaryota</taxon>
        <taxon>Fungi</taxon>
        <taxon>Dikarya</taxon>
        <taxon>Basidiomycota</taxon>
        <taxon>Agaricomycotina</taxon>
        <taxon>Agaricomycetes</taxon>
        <taxon>Agaricomycetidae</taxon>
        <taxon>Agaricales</taxon>
        <taxon>Agaricineae</taxon>
        <taxon>Hydnangiaceae</taxon>
        <taxon>Laccaria</taxon>
    </lineage>
</organism>
<evidence type="ECO:0000313" key="3">
    <source>
        <dbReference type="Proteomes" id="UP000054477"/>
    </source>
</evidence>
<keyword evidence="1" id="KW-1133">Transmembrane helix</keyword>
<feature type="transmembrane region" description="Helical" evidence="1">
    <location>
        <begin position="20"/>
        <end position="43"/>
    </location>
</feature>
<name>A0A0C9Y7E4_9AGAR</name>
<feature type="transmembrane region" description="Helical" evidence="1">
    <location>
        <begin position="203"/>
        <end position="224"/>
    </location>
</feature>
<dbReference type="HOGENOM" id="CLU_059054_1_1_1"/>
<proteinExistence type="predicted"/>
<dbReference type="EMBL" id="KN838555">
    <property type="protein sequence ID" value="KIK06137.1"/>
    <property type="molecule type" value="Genomic_DNA"/>
</dbReference>
<keyword evidence="1" id="KW-0812">Transmembrane</keyword>
<gene>
    <name evidence="2" type="ORF">K443DRAFT_310033</name>
</gene>
<protein>
    <recommendedName>
        <fullName evidence="4">Transmembrane protein</fullName>
    </recommendedName>
</protein>
<accession>A0A0C9Y7E4</accession>
<evidence type="ECO:0000313" key="2">
    <source>
        <dbReference type="EMBL" id="KIK06137.1"/>
    </source>
</evidence>
<keyword evidence="3" id="KW-1185">Reference proteome</keyword>
<dbReference type="OrthoDB" id="3197626at2759"/>
<evidence type="ECO:0008006" key="4">
    <source>
        <dbReference type="Google" id="ProtNLM"/>
    </source>
</evidence>
<feature type="transmembrane region" description="Helical" evidence="1">
    <location>
        <begin position="161"/>
        <end position="182"/>
    </location>
</feature>
<reference evidence="2 3" key="1">
    <citation type="submission" date="2014-04" db="EMBL/GenBank/DDBJ databases">
        <authorList>
            <consortium name="DOE Joint Genome Institute"/>
            <person name="Kuo A."/>
            <person name="Kohler A."/>
            <person name="Nagy L.G."/>
            <person name="Floudas D."/>
            <person name="Copeland A."/>
            <person name="Barry K.W."/>
            <person name="Cichocki N."/>
            <person name="Veneault-Fourrey C."/>
            <person name="LaButti K."/>
            <person name="Lindquist E.A."/>
            <person name="Lipzen A."/>
            <person name="Lundell T."/>
            <person name="Morin E."/>
            <person name="Murat C."/>
            <person name="Sun H."/>
            <person name="Tunlid A."/>
            <person name="Henrissat B."/>
            <person name="Grigoriev I.V."/>
            <person name="Hibbett D.S."/>
            <person name="Martin F."/>
            <person name="Nordberg H.P."/>
            <person name="Cantor M.N."/>
            <person name="Hua S.X."/>
        </authorList>
    </citation>
    <scope>NUCLEOTIDE SEQUENCE [LARGE SCALE GENOMIC DNA]</scope>
    <source>
        <strain evidence="2 3">LaAM-08-1</strain>
    </source>
</reference>
<dbReference type="STRING" id="1095629.A0A0C9Y7E4"/>
<dbReference type="AlphaFoldDB" id="A0A0C9Y7E4"/>
<dbReference type="Proteomes" id="UP000054477">
    <property type="component" value="Unassembled WGS sequence"/>
</dbReference>
<evidence type="ECO:0000256" key="1">
    <source>
        <dbReference type="SAM" id="Phobius"/>
    </source>
</evidence>
<keyword evidence="1" id="KW-0472">Membrane</keyword>
<reference evidence="3" key="2">
    <citation type="submission" date="2015-01" db="EMBL/GenBank/DDBJ databases">
        <title>Evolutionary Origins and Diversification of the Mycorrhizal Mutualists.</title>
        <authorList>
            <consortium name="DOE Joint Genome Institute"/>
            <consortium name="Mycorrhizal Genomics Consortium"/>
            <person name="Kohler A."/>
            <person name="Kuo A."/>
            <person name="Nagy L.G."/>
            <person name="Floudas D."/>
            <person name="Copeland A."/>
            <person name="Barry K.W."/>
            <person name="Cichocki N."/>
            <person name="Veneault-Fourrey C."/>
            <person name="LaButti K."/>
            <person name="Lindquist E.A."/>
            <person name="Lipzen A."/>
            <person name="Lundell T."/>
            <person name="Morin E."/>
            <person name="Murat C."/>
            <person name="Riley R."/>
            <person name="Ohm R."/>
            <person name="Sun H."/>
            <person name="Tunlid A."/>
            <person name="Henrissat B."/>
            <person name="Grigoriev I.V."/>
            <person name="Hibbett D.S."/>
            <person name="Martin F."/>
        </authorList>
    </citation>
    <scope>NUCLEOTIDE SEQUENCE [LARGE SCALE GENOMIC DNA]</scope>
    <source>
        <strain evidence="3">LaAM-08-1</strain>
    </source>
</reference>
<sequence length="344" mass="37707">MAKNWLSPAEIARDSKIFGAFVLVLSGVAAWNVISTLAFDISIIRGKRPWRWPMVLYYVCRICMLLHIFAIAVNLNAISEIPCQQVTWISKVTDAIGTCGSSLILILRTRAVWHRNNKVTIPLALIFCGQIALWCQTFRYSRAQWNAQRNVCAVISTAPKPLLVAVFAYTMAFDLVILLLCASRLYNSRRTSNLSNLLLRDGIGYFCAAFGANFIQTVLASLGLNPVMNIIALPFALVVSVIAATTVFRNVFTAYDAFAFSSANPATGSGSKGSNSNSREPNRINLSQTMISTGDIPLSSFKGQQTLAVHQTIDIDVDGVPMSHTRTHVVDPDDLSLTEKGHGF</sequence>